<gene>
    <name evidence="3" type="ORF">SAMN04489726_3567</name>
</gene>
<dbReference type="OrthoDB" id="9802525at2"/>
<keyword evidence="4" id="KW-1185">Reference proteome</keyword>
<dbReference type="CDD" id="cd03801">
    <property type="entry name" value="GT4_PimA-like"/>
    <property type="match status" value="1"/>
</dbReference>
<dbReference type="InterPro" id="IPR001296">
    <property type="entry name" value="Glyco_trans_1"/>
</dbReference>
<evidence type="ECO:0000313" key="3">
    <source>
        <dbReference type="EMBL" id="SDM82953.1"/>
    </source>
</evidence>
<evidence type="ECO:0000256" key="1">
    <source>
        <dbReference type="ARBA" id="ARBA00022679"/>
    </source>
</evidence>
<dbReference type="GO" id="GO:0016757">
    <property type="term" value="F:glycosyltransferase activity"/>
    <property type="evidence" value="ECO:0007669"/>
    <property type="project" value="InterPro"/>
</dbReference>
<dbReference type="eggNOG" id="COG0438">
    <property type="taxonomic scope" value="Bacteria"/>
</dbReference>
<dbReference type="PANTHER" id="PTHR46401:SF2">
    <property type="entry name" value="GLYCOSYLTRANSFERASE WBBK-RELATED"/>
    <property type="match status" value="1"/>
</dbReference>
<dbReference type="AlphaFoldDB" id="A0A1G9WFC0"/>
<dbReference type="SUPFAM" id="SSF53756">
    <property type="entry name" value="UDP-Glycosyltransferase/glycogen phosphorylase"/>
    <property type="match status" value="1"/>
</dbReference>
<feature type="domain" description="Glycosyl transferase family 1" evidence="2">
    <location>
        <begin position="218"/>
        <end position="377"/>
    </location>
</feature>
<sequence>MNTGLSFATLSKYPPYRSGHAQQALWNNRALARITGRIQHQVTYCGTPRDPGDDAGADVVVHHVPQSARNGRAVDGHLIKAMAAEVVRVCLDHNVDAVLTYYADPHAEAANRAVRVLSEFGRHPVLLHSLEGSDVLDSICEHVEDRQAALLITDVVDADVLCAVSHYTADCFVRAVDDIFGAQAAEATASRVHIRYPGLPDSAFAAPAAEINDRDLVSLGIDPRRPVVSSIGRLAPEKGHDVVADVAEHAYAEGSPVQFVIAGGGEIGRELDRRQARLPNLFVRRDVDPARLHSLRAASAAGLLPTRAVPGFTETFCISALEYAAVGVPVLATRLGGVPEAVPGEDFLIEPTASSCEWWARLTRVLERRAHLGEAARVFARGFTDEVSASRILDLTTAALALRASA</sequence>
<dbReference type="PANTHER" id="PTHR46401">
    <property type="entry name" value="GLYCOSYLTRANSFERASE WBBK-RELATED"/>
    <property type="match status" value="1"/>
</dbReference>
<dbReference type="EMBL" id="LT629701">
    <property type="protein sequence ID" value="SDM82953.1"/>
    <property type="molecule type" value="Genomic_DNA"/>
</dbReference>
<name>A0A1G9WFC0_ALLAB</name>
<keyword evidence="1 3" id="KW-0808">Transferase</keyword>
<dbReference type="Pfam" id="PF00534">
    <property type="entry name" value="Glycos_transf_1"/>
    <property type="match status" value="1"/>
</dbReference>
<accession>A0A1G9WFC0</accession>
<reference evidence="3 4" key="1">
    <citation type="submission" date="2016-10" db="EMBL/GenBank/DDBJ databases">
        <authorList>
            <person name="de Groot N.N."/>
        </authorList>
    </citation>
    <scope>NUCLEOTIDE SEQUENCE [LARGE SCALE GENOMIC DNA]</scope>
    <source>
        <strain evidence="3 4">DSM 44149</strain>
    </source>
</reference>
<protein>
    <submittedName>
        <fullName evidence="3">Glycosyltransferase involved in cell wall bisynthesis</fullName>
    </submittedName>
</protein>
<evidence type="ECO:0000313" key="4">
    <source>
        <dbReference type="Proteomes" id="UP000183376"/>
    </source>
</evidence>
<dbReference type="GO" id="GO:0009103">
    <property type="term" value="P:lipopolysaccharide biosynthetic process"/>
    <property type="evidence" value="ECO:0007669"/>
    <property type="project" value="TreeGrafter"/>
</dbReference>
<dbReference type="Proteomes" id="UP000183376">
    <property type="component" value="Chromosome I"/>
</dbReference>
<evidence type="ECO:0000259" key="2">
    <source>
        <dbReference type="Pfam" id="PF00534"/>
    </source>
</evidence>
<dbReference type="Gene3D" id="3.40.50.2000">
    <property type="entry name" value="Glycogen Phosphorylase B"/>
    <property type="match status" value="2"/>
</dbReference>
<proteinExistence type="predicted"/>
<dbReference type="STRING" id="211114.SAMN04489726_3567"/>
<organism evidence="3 4">
    <name type="scientific">Allokutzneria albata</name>
    <name type="common">Kibdelosporangium albatum</name>
    <dbReference type="NCBI Taxonomy" id="211114"/>
    <lineage>
        <taxon>Bacteria</taxon>
        <taxon>Bacillati</taxon>
        <taxon>Actinomycetota</taxon>
        <taxon>Actinomycetes</taxon>
        <taxon>Pseudonocardiales</taxon>
        <taxon>Pseudonocardiaceae</taxon>
        <taxon>Allokutzneria</taxon>
    </lineage>
</organism>